<dbReference type="Proteomes" id="UP000180043">
    <property type="component" value="Unassembled WGS sequence"/>
</dbReference>
<proteinExistence type="predicted"/>
<evidence type="ECO:0000313" key="3">
    <source>
        <dbReference type="Proteomes" id="UP000180043"/>
    </source>
</evidence>
<evidence type="ECO:0000313" key="2">
    <source>
        <dbReference type="EMBL" id="OHU57103.1"/>
    </source>
</evidence>
<feature type="transmembrane region" description="Helical" evidence="1">
    <location>
        <begin position="38"/>
        <end position="55"/>
    </location>
</feature>
<dbReference type="AlphaFoldDB" id="A0A1S1LQ87"/>
<keyword evidence="1" id="KW-0812">Transmembrane</keyword>
<gene>
    <name evidence="2" type="ORF">BKG82_13010</name>
</gene>
<sequence length="533" mass="58153">MHVGLQPPSVAQTLGIVATVSAVQFVLTRVAHLTDTRYITIVTAILLLALLTITYRDRTLIGWIKHRRACTRRTPRLAQLLSHDNTAILWDHTNGHAAVLIGVTPKPFSINILDQNGYWSSRKLDLDPVRHELRQFDIRLHDLTAVTVGYTYAQQNDLAKVAFNTTGPINAIAYGRTYLRVTLDTATSANSIRAREIDGFKDPRETLASGMARTLQIASSRAHRAITREGFIAKKLSKAEGTQLHQDLVALLGADALAEEGFTHAGNGGPYLVGFTPTAKATDKTHSEWLRATTEVCASITRMTPATASTDSIEQYYCNRVQRLDTVELAEAADLRREYGQHTAIATTALPLAVIPPVTAVPKTIVSATDPAGAHIVPGGVGIYLGYTLDGAQRVWLDTTVASDEPLWIIGPRRAVELLLIRSASLGLRIDVRTPQLAAIAHELRHAGIGTHTQPDMTIVAVGDDDHAPAPVRVVWSEHPIGQRPRYVIDATAPGILHVHTGVDDPTDTHEVKVRWEFNAAEKALLAKAHARR</sequence>
<protein>
    <recommendedName>
        <fullName evidence="4">Type VII secretion protein EccE</fullName>
    </recommendedName>
</protein>
<keyword evidence="1" id="KW-1133">Transmembrane helix</keyword>
<comment type="caution">
    <text evidence="2">The sequence shown here is derived from an EMBL/GenBank/DDBJ whole genome shotgun (WGS) entry which is preliminary data.</text>
</comment>
<reference evidence="2 3" key="1">
    <citation type="submission" date="2016-10" db="EMBL/GenBank/DDBJ databases">
        <title>Evaluation of Human, Veterinary and Environmental Mycobacterium chelonae Isolates by Core Genome Phylogenomic Analysis, Targeted Gene Comparison, and Anti-microbial Susceptibility Patterns: A Tale of Mistaken Identities.</title>
        <authorList>
            <person name="Fogelson S.B."/>
            <person name="Camus A.C."/>
            <person name="Lorenz W."/>
            <person name="Vasireddy R."/>
            <person name="Vasireddy S."/>
            <person name="Smith T."/>
            <person name="Brown-Elliott B.A."/>
            <person name="Wallace R.J.Jr."/>
            <person name="Hasan N.A."/>
            <person name="Reischl U."/>
            <person name="Sanchez S."/>
        </authorList>
    </citation>
    <scope>NUCLEOTIDE SEQUENCE [LARGE SCALE GENOMIC DNA]</scope>
    <source>
        <strain evidence="2 3">15515</strain>
    </source>
</reference>
<name>A0A1S1LQ87_MYCCH</name>
<organism evidence="2 3">
    <name type="scientific">Mycobacteroides chelonae</name>
    <name type="common">Mycobacterium chelonae</name>
    <dbReference type="NCBI Taxonomy" id="1774"/>
    <lineage>
        <taxon>Bacteria</taxon>
        <taxon>Bacillati</taxon>
        <taxon>Actinomycetota</taxon>
        <taxon>Actinomycetes</taxon>
        <taxon>Mycobacteriales</taxon>
        <taxon>Mycobacteriaceae</taxon>
        <taxon>Mycobacteroides</taxon>
    </lineage>
</organism>
<keyword evidence="1" id="KW-0472">Membrane</keyword>
<feature type="transmembrane region" description="Helical" evidence="1">
    <location>
        <begin position="12"/>
        <end position="31"/>
    </location>
</feature>
<dbReference type="EMBL" id="MLIQ01000014">
    <property type="protein sequence ID" value="OHU57103.1"/>
    <property type="molecule type" value="Genomic_DNA"/>
</dbReference>
<evidence type="ECO:0000256" key="1">
    <source>
        <dbReference type="SAM" id="Phobius"/>
    </source>
</evidence>
<evidence type="ECO:0008006" key="4">
    <source>
        <dbReference type="Google" id="ProtNLM"/>
    </source>
</evidence>
<accession>A0A1S1LQ87</accession>